<dbReference type="Pfam" id="PF24764">
    <property type="entry name" value="rva_4"/>
    <property type="match status" value="1"/>
</dbReference>
<feature type="domain" description="Integrase core" evidence="1">
    <location>
        <begin position="269"/>
        <end position="390"/>
    </location>
</feature>
<comment type="caution">
    <text evidence="2">The sequence shown here is derived from an EMBL/GenBank/DDBJ whole genome shotgun (WGS) entry which is preliminary data.</text>
</comment>
<evidence type="ECO:0000259" key="1">
    <source>
        <dbReference type="Pfam" id="PF24764"/>
    </source>
</evidence>
<reference evidence="2" key="1">
    <citation type="submission" date="2023-01" db="EMBL/GenBank/DDBJ databases">
        <title>Genome assembly of the deep-sea coral Lophelia pertusa.</title>
        <authorList>
            <person name="Herrera S."/>
            <person name="Cordes E."/>
        </authorList>
    </citation>
    <scope>NUCLEOTIDE SEQUENCE</scope>
    <source>
        <strain evidence="2">USNM1676648</strain>
        <tissue evidence="2">Polyp</tissue>
    </source>
</reference>
<keyword evidence="3" id="KW-1185">Reference proteome</keyword>
<gene>
    <name evidence="2" type="ORF">OS493_028441</name>
</gene>
<proteinExistence type="predicted"/>
<dbReference type="EMBL" id="MU825900">
    <property type="protein sequence ID" value="KAJ7383363.1"/>
    <property type="molecule type" value="Genomic_DNA"/>
</dbReference>
<protein>
    <recommendedName>
        <fullName evidence="1">Integrase core domain-containing protein</fullName>
    </recommendedName>
</protein>
<organism evidence="2 3">
    <name type="scientific">Desmophyllum pertusum</name>
    <dbReference type="NCBI Taxonomy" id="174260"/>
    <lineage>
        <taxon>Eukaryota</taxon>
        <taxon>Metazoa</taxon>
        <taxon>Cnidaria</taxon>
        <taxon>Anthozoa</taxon>
        <taxon>Hexacorallia</taxon>
        <taxon>Scleractinia</taxon>
        <taxon>Caryophylliina</taxon>
        <taxon>Caryophylliidae</taxon>
        <taxon>Desmophyllum</taxon>
    </lineage>
</organism>
<accession>A0A9W9ZM37</accession>
<evidence type="ECO:0000313" key="3">
    <source>
        <dbReference type="Proteomes" id="UP001163046"/>
    </source>
</evidence>
<sequence length="483" mass="55505">MAAREQQFMDCFEDVVSLLNVCEEEENSISRPFIEWVINRLELAAKFVENILPFVNERKDELTEVASNLRILFHSWCRRLQELGLRNTPNCTHLAVYLLSPPESTVNIGPGRPKYEIDEETLLNFRALGFKWKDIAELLLVSRWTVWRRVRDLGIAERTGFTNIENTHLDGIVRAFMNVQGGLVGYSMVRGHLRSMSINVQRDRIRASISRVDPINCRLRWATVVSRRAYSVPGPNSLWHIDGHHSLITWGFVIHGCIDGYSRLICFLKVRTDHGGENVLVWEHMIAFRGHDRGSALTGSSTRNQRIERLWRDVFRCFGNVFYYTFKSMEESGLLDITNPLHLFVLHYVYLPRINAAIDSFVEAWNKHPMRTERNWSPEQIWSNGMIDRVNGRLIAVADVRGDADVRDDAYSWYGFDPDAPPPPDNGLSTVEVNDVDLDLPDEMISRLTNEINPLEHSGAFAIDIFQRAIAFLENLLSNHGSP</sequence>
<evidence type="ECO:0000313" key="2">
    <source>
        <dbReference type="EMBL" id="KAJ7383363.1"/>
    </source>
</evidence>
<dbReference type="PANTHER" id="PTHR46791:SF5">
    <property type="entry name" value="CLR5 DOMAIN-CONTAINING PROTEIN-RELATED"/>
    <property type="match status" value="1"/>
</dbReference>
<name>A0A9W9ZM37_9CNID</name>
<dbReference type="InterPro" id="IPR058913">
    <property type="entry name" value="Integrase_dom_put"/>
</dbReference>
<dbReference type="PANTHER" id="PTHR46791">
    <property type="entry name" value="EXPRESSED PROTEIN"/>
    <property type="match status" value="1"/>
</dbReference>
<dbReference type="OrthoDB" id="3353107at2759"/>
<dbReference type="AlphaFoldDB" id="A0A9W9ZM37"/>
<dbReference type="Proteomes" id="UP001163046">
    <property type="component" value="Unassembled WGS sequence"/>
</dbReference>